<dbReference type="Proteomes" id="UP001162741">
    <property type="component" value="Chromosome"/>
</dbReference>
<dbReference type="InterPro" id="IPR046335">
    <property type="entry name" value="LacI/GalR-like_sensor"/>
</dbReference>
<evidence type="ECO:0000256" key="1">
    <source>
        <dbReference type="ARBA" id="ARBA00023015"/>
    </source>
</evidence>
<evidence type="ECO:0000259" key="4">
    <source>
        <dbReference type="PROSITE" id="PS50932"/>
    </source>
</evidence>
<dbReference type="Gene3D" id="1.10.260.40">
    <property type="entry name" value="lambda repressor-like DNA-binding domains"/>
    <property type="match status" value="1"/>
</dbReference>
<evidence type="ECO:0000313" key="6">
    <source>
        <dbReference type="Proteomes" id="UP001162741"/>
    </source>
</evidence>
<dbReference type="CDD" id="cd01392">
    <property type="entry name" value="HTH_LacI"/>
    <property type="match status" value="1"/>
</dbReference>
<dbReference type="Pfam" id="PF00356">
    <property type="entry name" value="LacI"/>
    <property type="match status" value="1"/>
</dbReference>
<accession>A0ABY6J155</accession>
<keyword evidence="6" id="KW-1185">Reference proteome</keyword>
<sequence length="346" mass="38262">MKTANITIKDIAKALNLSLSTVSRALKSSYKISEATQQLVKDYAAEHHYRPNLMAQSLKNKNSRCIGVALCAIPNSFYAEVISGIEAVANERDYLVIVTQNFESYGKELKNLENLTWRSIDGLLVSLSAETQDVSHFKKMQEQGLPMVFFDRVPADMQAHKITTDNFGGAFEAVNHLIQNGRRRIAYVTSAPCLSVTRERLEGYKAALEQNGLPVDETYVKYCGHSGMHTEEVEQALDELMCLPAPPDAIFAGSDRITMHACTLLRKRHIPIPEQVALAGFSNFASPELIDPPLTTVKQSAFEMGAAAARLMIELIESKRPVTQFRTMVLPAELCVRDSSAALALL</sequence>
<gene>
    <name evidence="5" type="ORF">MKQ68_25255</name>
</gene>
<organism evidence="5 6">
    <name type="scientific">Chitinophaga horti</name>
    <dbReference type="NCBI Taxonomy" id="2920382"/>
    <lineage>
        <taxon>Bacteria</taxon>
        <taxon>Pseudomonadati</taxon>
        <taxon>Bacteroidota</taxon>
        <taxon>Chitinophagia</taxon>
        <taxon>Chitinophagales</taxon>
        <taxon>Chitinophagaceae</taxon>
        <taxon>Chitinophaga</taxon>
    </lineage>
</organism>
<feature type="domain" description="HTH lacI-type" evidence="4">
    <location>
        <begin position="6"/>
        <end position="60"/>
    </location>
</feature>
<proteinExistence type="predicted"/>
<protein>
    <submittedName>
        <fullName evidence="5">LacI family transcriptional regulator</fullName>
    </submittedName>
</protein>
<dbReference type="SUPFAM" id="SSF47413">
    <property type="entry name" value="lambda repressor-like DNA-binding domains"/>
    <property type="match status" value="1"/>
</dbReference>
<dbReference type="CDD" id="cd06267">
    <property type="entry name" value="PBP1_LacI_sugar_binding-like"/>
    <property type="match status" value="1"/>
</dbReference>
<dbReference type="Gene3D" id="3.40.50.2300">
    <property type="match status" value="2"/>
</dbReference>
<evidence type="ECO:0000313" key="5">
    <source>
        <dbReference type="EMBL" id="UYQ93393.1"/>
    </source>
</evidence>
<keyword evidence="2" id="KW-0238">DNA-binding</keyword>
<keyword evidence="1" id="KW-0805">Transcription regulation</keyword>
<dbReference type="Pfam" id="PF13377">
    <property type="entry name" value="Peripla_BP_3"/>
    <property type="match status" value="1"/>
</dbReference>
<dbReference type="SUPFAM" id="SSF53822">
    <property type="entry name" value="Periplasmic binding protein-like I"/>
    <property type="match status" value="1"/>
</dbReference>
<dbReference type="InterPro" id="IPR028082">
    <property type="entry name" value="Peripla_BP_I"/>
</dbReference>
<keyword evidence="3" id="KW-0804">Transcription</keyword>
<evidence type="ECO:0000256" key="3">
    <source>
        <dbReference type="ARBA" id="ARBA00023163"/>
    </source>
</evidence>
<evidence type="ECO:0000256" key="2">
    <source>
        <dbReference type="ARBA" id="ARBA00023125"/>
    </source>
</evidence>
<dbReference type="PROSITE" id="PS50932">
    <property type="entry name" value="HTH_LACI_2"/>
    <property type="match status" value="1"/>
</dbReference>
<name>A0ABY6J155_9BACT</name>
<dbReference type="EMBL" id="CP107006">
    <property type="protein sequence ID" value="UYQ93393.1"/>
    <property type="molecule type" value="Genomic_DNA"/>
</dbReference>
<reference evidence="5" key="1">
    <citation type="submission" date="2022-10" db="EMBL/GenBank/DDBJ databases">
        <title>Chitinophaga sp. nov., isolated from soil.</title>
        <authorList>
            <person name="Jeon C.O."/>
        </authorList>
    </citation>
    <scope>NUCLEOTIDE SEQUENCE</scope>
    <source>
        <strain evidence="5">R8</strain>
    </source>
</reference>
<dbReference type="RefSeq" id="WP_264281482.1">
    <property type="nucleotide sequence ID" value="NZ_CP107006.1"/>
</dbReference>
<dbReference type="InterPro" id="IPR010982">
    <property type="entry name" value="Lambda_DNA-bd_dom_sf"/>
</dbReference>
<dbReference type="PANTHER" id="PTHR30146:SF109">
    <property type="entry name" value="HTH-TYPE TRANSCRIPTIONAL REGULATOR GALS"/>
    <property type="match status" value="1"/>
</dbReference>
<dbReference type="PANTHER" id="PTHR30146">
    <property type="entry name" value="LACI-RELATED TRANSCRIPTIONAL REPRESSOR"/>
    <property type="match status" value="1"/>
</dbReference>
<dbReference type="InterPro" id="IPR000843">
    <property type="entry name" value="HTH_LacI"/>
</dbReference>
<dbReference type="SMART" id="SM00354">
    <property type="entry name" value="HTH_LACI"/>
    <property type="match status" value="1"/>
</dbReference>